<dbReference type="Gene3D" id="3.50.30.30">
    <property type="match status" value="1"/>
</dbReference>
<keyword evidence="4" id="KW-0472">Membrane</keyword>
<evidence type="ECO:0000259" key="7">
    <source>
        <dbReference type="Pfam" id="PF04389"/>
    </source>
</evidence>
<evidence type="ECO:0000259" key="6">
    <source>
        <dbReference type="Pfam" id="PF04253"/>
    </source>
</evidence>
<evidence type="ECO:0000256" key="3">
    <source>
        <dbReference type="SAM" id="MobiDB-lite"/>
    </source>
</evidence>
<reference evidence="8 9" key="1">
    <citation type="journal article" date="2012" name="Science">
        <title>The Paleozoic origin of enzymatic lignin decomposition reconstructed from 31 fungal genomes.</title>
        <authorList>
            <person name="Floudas D."/>
            <person name="Binder M."/>
            <person name="Riley R."/>
            <person name="Barry K."/>
            <person name="Blanchette R.A."/>
            <person name="Henrissat B."/>
            <person name="Martinez A.T."/>
            <person name="Otillar R."/>
            <person name="Spatafora J.W."/>
            <person name="Yadav J.S."/>
            <person name="Aerts A."/>
            <person name="Benoit I."/>
            <person name="Boyd A."/>
            <person name="Carlson A."/>
            <person name="Copeland A."/>
            <person name="Coutinho P.M."/>
            <person name="de Vries R.P."/>
            <person name="Ferreira P."/>
            <person name="Findley K."/>
            <person name="Foster B."/>
            <person name="Gaskell J."/>
            <person name="Glotzer D."/>
            <person name="Gorecki P."/>
            <person name="Heitman J."/>
            <person name="Hesse C."/>
            <person name="Hori C."/>
            <person name="Igarashi K."/>
            <person name="Jurgens J.A."/>
            <person name="Kallen N."/>
            <person name="Kersten P."/>
            <person name="Kohler A."/>
            <person name="Kuees U."/>
            <person name="Kumar T.K.A."/>
            <person name="Kuo A."/>
            <person name="LaButti K."/>
            <person name="Larrondo L.F."/>
            <person name="Lindquist E."/>
            <person name="Ling A."/>
            <person name="Lombard V."/>
            <person name="Lucas S."/>
            <person name="Lundell T."/>
            <person name="Martin R."/>
            <person name="McLaughlin D.J."/>
            <person name="Morgenstern I."/>
            <person name="Morin E."/>
            <person name="Murat C."/>
            <person name="Nagy L.G."/>
            <person name="Nolan M."/>
            <person name="Ohm R.A."/>
            <person name="Patyshakuliyeva A."/>
            <person name="Rokas A."/>
            <person name="Ruiz-Duenas F.J."/>
            <person name="Sabat G."/>
            <person name="Salamov A."/>
            <person name="Samejima M."/>
            <person name="Schmutz J."/>
            <person name="Slot J.C."/>
            <person name="St John F."/>
            <person name="Stenlid J."/>
            <person name="Sun H."/>
            <person name="Sun S."/>
            <person name="Syed K."/>
            <person name="Tsang A."/>
            <person name="Wiebenga A."/>
            <person name="Young D."/>
            <person name="Pisabarro A."/>
            <person name="Eastwood D.C."/>
            <person name="Martin F."/>
            <person name="Cullen D."/>
            <person name="Grigoriev I.V."/>
            <person name="Hibbett D.S."/>
        </authorList>
    </citation>
    <scope>NUCLEOTIDE SEQUENCE [LARGE SCALE GENOMIC DNA]</scope>
    <source>
        <strain evidence="8 9">LYAD-421 SS1</strain>
    </source>
</reference>
<dbReference type="InterPro" id="IPR003137">
    <property type="entry name" value="PA_domain"/>
</dbReference>
<feature type="coiled-coil region" evidence="2">
    <location>
        <begin position="707"/>
        <end position="738"/>
    </location>
</feature>
<evidence type="ECO:0000259" key="5">
    <source>
        <dbReference type="Pfam" id="PF02225"/>
    </source>
</evidence>
<dbReference type="RefSeq" id="XP_007365134.1">
    <property type="nucleotide sequence ID" value="XM_007365072.1"/>
</dbReference>
<proteinExistence type="inferred from homology"/>
<dbReference type="Gene3D" id="3.40.630.10">
    <property type="entry name" value="Zn peptidases"/>
    <property type="match status" value="2"/>
</dbReference>
<dbReference type="GO" id="GO:0004180">
    <property type="term" value="F:carboxypeptidase activity"/>
    <property type="evidence" value="ECO:0007669"/>
    <property type="project" value="TreeGrafter"/>
</dbReference>
<feature type="domain" description="PA" evidence="5">
    <location>
        <begin position="232"/>
        <end position="308"/>
    </location>
</feature>
<evidence type="ECO:0000313" key="9">
    <source>
        <dbReference type="Proteomes" id="UP000053319"/>
    </source>
</evidence>
<dbReference type="SUPFAM" id="SSF53187">
    <property type="entry name" value="Zn-dependent exopeptidases"/>
    <property type="match status" value="1"/>
</dbReference>
<dbReference type="Gene3D" id="1.20.930.40">
    <property type="entry name" value="Transferrin receptor-like, dimerisation domain"/>
    <property type="match status" value="1"/>
</dbReference>
<dbReference type="CDD" id="cd02121">
    <property type="entry name" value="PA_GCPII_like"/>
    <property type="match status" value="1"/>
</dbReference>
<organism evidence="8 9">
    <name type="scientific">Dichomitus squalens (strain LYAD-421)</name>
    <name type="common">Western red white-rot fungus</name>
    <dbReference type="NCBI Taxonomy" id="732165"/>
    <lineage>
        <taxon>Eukaryota</taxon>
        <taxon>Fungi</taxon>
        <taxon>Dikarya</taxon>
        <taxon>Basidiomycota</taxon>
        <taxon>Agaricomycotina</taxon>
        <taxon>Agaricomycetes</taxon>
        <taxon>Polyporales</taxon>
        <taxon>Polyporaceae</taxon>
        <taxon>Dichomitus</taxon>
    </lineage>
</organism>
<dbReference type="SUPFAM" id="SSF52025">
    <property type="entry name" value="PA domain"/>
    <property type="match status" value="1"/>
</dbReference>
<comment type="similarity">
    <text evidence="1">Belongs to the peptidase M28 family. M28B subfamily.</text>
</comment>
<gene>
    <name evidence="8" type="ORF">DICSQDRAFT_169462</name>
</gene>
<dbReference type="FunFam" id="3.50.30.30:FF:000008">
    <property type="entry name" value="Glutamate carboxypeptidase 2"/>
    <property type="match status" value="1"/>
</dbReference>
<feature type="region of interest" description="Disordered" evidence="3">
    <location>
        <begin position="744"/>
        <end position="788"/>
    </location>
</feature>
<dbReference type="SUPFAM" id="SSF47672">
    <property type="entry name" value="Transferrin receptor-like dimerisation domain"/>
    <property type="match status" value="1"/>
</dbReference>
<dbReference type="Pfam" id="PF04389">
    <property type="entry name" value="Peptidase_M28"/>
    <property type="match status" value="1"/>
</dbReference>
<name>R7T316_DICSQ</name>
<dbReference type="AlphaFoldDB" id="R7T316"/>
<accession>R7T316</accession>
<dbReference type="OMA" id="ADWISDN"/>
<dbReference type="GeneID" id="18838968"/>
<dbReference type="InterPro" id="IPR036757">
    <property type="entry name" value="TFR-like_dimer_dom_sf"/>
</dbReference>
<feature type="compositionally biased region" description="Basic residues" evidence="3">
    <location>
        <begin position="773"/>
        <end position="788"/>
    </location>
</feature>
<evidence type="ECO:0000256" key="4">
    <source>
        <dbReference type="SAM" id="Phobius"/>
    </source>
</evidence>
<feature type="transmembrane region" description="Helical" evidence="4">
    <location>
        <begin position="41"/>
        <end position="59"/>
    </location>
</feature>
<dbReference type="InterPro" id="IPR039373">
    <property type="entry name" value="Peptidase_M28B"/>
</dbReference>
<dbReference type="Pfam" id="PF02225">
    <property type="entry name" value="PA"/>
    <property type="match status" value="1"/>
</dbReference>
<feature type="compositionally biased region" description="Basic residues" evidence="3">
    <location>
        <begin position="744"/>
        <end position="753"/>
    </location>
</feature>
<protein>
    <submittedName>
        <fullName evidence="8">Zn-dependent exopeptidase</fullName>
    </submittedName>
</protein>
<dbReference type="Proteomes" id="UP000053319">
    <property type="component" value="Unassembled WGS sequence"/>
</dbReference>
<dbReference type="InterPro" id="IPR007484">
    <property type="entry name" value="Peptidase_M28"/>
</dbReference>
<dbReference type="InterPro" id="IPR046450">
    <property type="entry name" value="PA_dom_sf"/>
</dbReference>
<evidence type="ECO:0000256" key="1">
    <source>
        <dbReference type="ARBA" id="ARBA00005634"/>
    </source>
</evidence>
<keyword evidence="4" id="KW-0812">Transmembrane</keyword>
<feature type="domain" description="Transferrin receptor-like dimerisation" evidence="6">
    <location>
        <begin position="826"/>
        <end position="907"/>
    </location>
</feature>
<dbReference type="PANTHER" id="PTHR10404:SF46">
    <property type="entry name" value="VACUOLAR PROTEIN SORTING-ASSOCIATED PROTEIN 70"/>
    <property type="match status" value="1"/>
</dbReference>
<dbReference type="HOGENOM" id="CLU_005688_2_2_1"/>
<feature type="compositionally biased region" description="Basic and acidic residues" evidence="3">
    <location>
        <begin position="754"/>
        <end position="771"/>
    </location>
</feature>
<dbReference type="KEGG" id="dsq:DICSQDRAFT_169462"/>
<dbReference type="InterPro" id="IPR007365">
    <property type="entry name" value="TFR-like_dimer_dom"/>
</dbReference>
<dbReference type="PANTHER" id="PTHR10404">
    <property type="entry name" value="N-ACETYLATED-ALPHA-LINKED ACIDIC DIPEPTIDASE"/>
    <property type="match status" value="1"/>
</dbReference>
<sequence>MKENHDPEKILLLNRDEQNEEEPKRSRVWWGPRQWRGLRNLVVVLVIYGAYTVAMHVLAPMQHDEHHHESLYWAKKAAWKQRGPLSPEKVEEFYLSIPDPGSALAISREYATHPHVAGSVEDLNDAKVILKLFQDEFGIHASEDIPLYHAGTHESRSATLDIPKYHHPKAWIDQYFPVMNTPLDRALSILGEDGKPEWEADLVEDGDPHDPDAAKYRDAVPTFHGLSADGEVEGQLVYVNYGRKEDYDELIAKGVNLTGKLVLARYGGVFRGLKIKGAQELGAVGVLIYDDPRDDGVVTVENGYKPYPEGPARNPTAVQRGSVQFISLYPGDPTTPDAPAYENATRTDGENIPKIPSLPISWENAQRLLKEISGKDVKAALTLNGKASEKKVKLVNHVDTKVIPIWNTLAVLPGHIKNETVLIGCHRDAWVMGATDPTSGTVSIHEVVRGYGALLRKGWRPLRNVVFASWDAEEVPTVSPASSYKLYVSNVGLDLQYGLIGSTEWAEDFPEWITENVVAYINLDVSTGGSQWSVGASPSLAHLIRDVALKVPHPTDPTRTLWDARHDVGPYDGFVDAESAAVFSERKLHTQSDLGITPLGSGSDWTALLQHLGVASMNQNFESTLTDAVYHYHSVYDSQLWQERYADPGFFRHAAVAKHLGVVALRLADSIILPLNTTHYAHELDSYLDAVEDINAALSTTADFSGLRRSIGRLQAASKALDEEKEEAEKAFRELLDKIPHHEAHAHRHAHPHAHVDGDVVPHPDSEEGHPHPSGHGHSRCALHHHGHSSRINGLPLPGWLKKLLEKIFGHGGPPRGPIGKFVKAAQRVQAANAKLVAFERGFISEEGIKDRGWYRHLGVAPGKWLGYGATTLPSITEALTIDVNATLAEQEARRVGALLDKLTETIKV</sequence>
<dbReference type="Pfam" id="PF04253">
    <property type="entry name" value="TFR_dimer"/>
    <property type="match status" value="1"/>
</dbReference>
<dbReference type="EMBL" id="JH719406">
    <property type="protein sequence ID" value="EJF62422.1"/>
    <property type="molecule type" value="Genomic_DNA"/>
</dbReference>
<evidence type="ECO:0000313" key="8">
    <source>
        <dbReference type="EMBL" id="EJF62422.1"/>
    </source>
</evidence>
<keyword evidence="4" id="KW-1133">Transmembrane helix</keyword>
<keyword evidence="2" id="KW-0175">Coiled coil</keyword>
<dbReference type="CDD" id="cd08022">
    <property type="entry name" value="M28_PSMA_like"/>
    <property type="match status" value="1"/>
</dbReference>
<feature type="domain" description="Peptidase M28" evidence="7">
    <location>
        <begin position="407"/>
        <end position="560"/>
    </location>
</feature>
<evidence type="ECO:0000256" key="2">
    <source>
        <dbReference type="SAM" id="Coils"/>
    </source>
</evidence>
<dbReference type="OrthoDB" id="5841748at2759"/>